<protein>
    <submittedName>
        <fullName evidence="2">Uncharacterized protein</fullName>
    </submittedName>
</protein>
<name>A0A077AYM3_9PROT</name>
<evidence type="ECO:0000313" key="2">
    <source>
        <dbReference type="EMBL" id="AIK95820.1"/>
    </source>
</evidence>
<organism evidence="2 3">
    <name type="scientific">Candidatus Odyssella acanthamoebae</name>
    <dbReference type="NCBI Taxonomy" id="91604"/>
    <lineage>
        <taxon>Bacteria</taxon>
        <taxon>Pseudomonadati</taxon>
        <taxon>Pseudomonadota</taxon>
        <taxon>Alphaproteobacteria</taxon>
        <taxon>Holosporales</taxon>
        <taxon>Candidatus Paracaedibacteraceae</taxon>
        <taxon>Candidatus Odyssella</taxon>
    </lineage>
</organism>
<dbReference type="HOGENOM" id="CLU_1154757_0_0_5"/>
<accession>A0A077AYM3</accession>
<keyword evidence="3" id="KW-1185">Reference proteome</keyword>
<dbReference type="AlphaFoldDB" id="A0A077AYM3"/>
<dbReference type="STRING" id="91604.ID47_02325"/>
<feature type="signal peptide" evidence="1">
    <location>
        <begin position="1"/>
        <end position="21"/>
    </location>
</feature>
<gene>
    <name evidence="2" type="ORF">ID47_02325</name>
</gene>
<sequence>MILKFLSSALLAGQFIMSSSAMDLSSFLESIPPAALTDDPKINAYMKGGDITITHTKNQLTLLNSNEQSNKKLIENHRDAKNFILNLESAIQELARAKTLAIGANSCTIGKHERKLFNMEFTAINSGIHMVLLPILNQAFTQNFIADYGIDLPVIQTQISPLSTNNLLTRDGAANSQNTLDAIIGTIASTLERVQSQQLNTHTEIELGAIKVDLTQKITLAYLESHEKIIDLMKKHIKGE</sequence>
<feature type="chain" id="PRO_5001717097" evidence="1">
    <location>
        <begin position="22"/>
        <end position="240"/>
    </location>
</feature>
<reference evidence="2 3" key="1">
    <citation type="submission" date="2014-07" db="EMBL/GenBank/DDBJ databases">
        <title>Comparative genomic insights into amoeba endosymbionts belonging to the families of Holosporaceae and Candidatus Midichloriaceae within Rickettsiales.</title>
        <authorList>
            <person name="Wang Z."/>
            <person name="Wu M."/>
        </authorList>
    </citation>
    <scope>NUCLEOTIDE SEQUENCE [LARGE SCALE GENOMIC DNA]</scope>
    <source>
        <strain evidence="2">PRA3</strain>
    </source>
</reference>
<dbReference type="KEGG" id="paca:ID47_02325"/>
<proteinExistence type="predicted"/>
<dbReference type="RefSeq" id="WP_038463374.1">
    <property type="nucleotide sequence ID" value="NZ_CP008941.1"/>
</dbReference>
<keyword evidence="1" id="KW-0732">Signal</keyword>
<evidence type="ECO:0000256" key="1">
    <source>
        <dbReference type="SAM" id="SignalP"/>
    </source>
</evidence>
<dbReference type="EMBL" id="CP008941">
    <property type="protein sequence ID" value="AIK95820.1"/>
    <property type="molecule type" value="Genomic_DNA"/>
</dbReference>
<dbReference type="Proteomes" id="UP000028926">
    <property type="component" value="Chromosome"/>
</dbReference>
<evidence type="ECO:0000313" key="3">
    <source>
        <dbReference type="Proteomes" id="UP000028926"/>
    </source>
</evidence>